<evidence type="ECO:0000256" key="1">
    <source>
        <dbReference type="ARBA" id="ARBA00022729"/>
    </source>
</evidence>
<dbReference type="EMBL" id="DTDR01000051">
    <property type="protein sequence ID" value="HGK63276.1"/>
    <property type="molecule type" value="Genomic_DNA"/>
</dbReference>
<dbReference type="InterPro" id="IPR028994">
    <property type="entry name" value="Integrin_alpha_N"/>
</dbReference>
<dbReference type="PANTHER" id="PTHR46580">
    <property type="entry name" value="SENSOR KINASE-RELATED"/>
    <property type="match status" value="1"/>
</dbReference>
<keyword evidence="1" id="KW-0732">Signal</keyword>
<dbReference type="AlphaFoldDB" id="A0A7V3ZUG5"/>
<gene>
    <name evidence="2" type="ORF">ENU74_01570</name>
</gene>
<accession>A0A7V3ZUG5</accession>
<comment type="caution">
    <text evidence="2">The sequence shown here is derived from an EMBL/GenBank/DDBJ whole genome shotgun (WGS) entry which is preliminary data.</text>
</comment>
<sequence>MLALFLFFLIPLPNSPSWLSIDNDYSTGGAFWDIDNNGYLDFITSNGNDMAYNKNAIYFNFGGELEREASWRSNDSGMFGHLYLGDVNNDGYLDMAVSYLGIGNISGKIRIYLNNGRGLIPTPFWQSSENLHSFDCCLGDFDLDGDLDLAVACGDAYNQIREPARIYKNNNGIFDTLPFWVSSDSSPSDAIRFVDINNDGYLDLIVGHRRKINIYLSDNGRLPSNPTITFSQPGWVLRLAIGDYNNDGFLDIAVANNGQLSGDRSCVLVYQNNNGILDTIPAFTLLTNTRYSSSVSFGDLNGDGYLELACGGWWESICVFENFSGSYLPTPQWFYNWGRNLVCENIMFGCLRNDHLIDTTEIRVGNGERKLFNLKKIPLLKLNQIFVGERRLTPNEYTFDYLTGYLTFSFTPNIGETIRINYTYSPCCDLGVTNWDRVNGNLLFLNTTSPAIEEIVYERKKEKGIYNIFGQKINYSQLPKRLSKGIYFLNGKKYLLLK</sequence>
<dbReference type="Pfam" id="PF13517">
    <property type="entry name" value="FG-GAP_3"/>
    <property type="match status" value="2"/>
</dbReference>
<dbReference type="PANTHER" id="PTHR46580:SF4">
    <property type="entry name" value="ATP_GTP-BINDING PROTEIN"/>
    <property type="match status" value="1"/>
</dbReference>
<proteinExistence type="predicted"/>
<name>A0A7V3ZUG5_UNCW3</name>
<reference evidence="2" key="1">
    <citation type="journal article" date="2020" name="mSystems">
        <title>Genome- and Community-Level Interaction Insights into Carbon Utilization and Element Cycling Functions of Hydrothermarchaeota in Hydrothermal Sediment.</title>
        <authorList>
            <person name="Zhou Z."/>
            <person name="Liu Y."/>
            <person name="Xu W."/>
            <person name="Pan J."/>
            <person name="Luo Z.H."/>
            <person name="Li M."/>
        </authorList>
    </citation>
    <scope>NUCLEOTIDE SEQUENCE [LARGE SCALE GENOMIC DNA]</scope>
    <source>
        <strain evidence="2">SpSt-697</strain>
    </source>
</reference>
<organism evidence="2">
    <name type="scientific">candidate division WOR-3 bacterium</name>
    <dbReference type="NCBI Taxonomy" id="2052148"/>
    <lineage>
        <taxon>Bacteria</taxon>
        <taxon>Bacteria division WOR-3</taxon>
    </lineage>
</organism>
<evidence type="ECO:0000313" key="2">
    <source>
        <dbReference type="EMBL" id="HGK63276.1"/>
    </source>
</evidence>
<dbReference type="InterPro" id="IPR013517">
    <property type="entry name" value="FG-GAP"/>
</dbReference>
<dbReference type="SUPFAM" id="SSF69318">
    <property type="entry name" value="Integrin alpha N-terminal domain"/>
    <property type="match status" value="1"/>
</dbReference>
<protein>
    <submittedName>
        <fullName evidence="2">VCBS repeat-containing protein</fullName>
    </submittedName>
</protein>
<dbReference type="Gene3D" id="2.130.10.130">
    <property type="entry name" value="Integrin alpha, N-terminal"/>
    <property type="match status" value="2"/>
</dbReference>
<dbReference type="Pfam" id="PF01839">
    <property type="entry name" value="FG-GAP"/>
    <property type="match status" value="1"/>
</dbReference>